<sequence>MSKVFGQASRLLQIADEAGWDADGGRFEALNRSGILSDVMKCPDPRAVNRDALRKVLTGMLVEVKGFAIWRTLQIGGISREAMLGKVTEGGDFVSDWARGMMNHERFTTSPRKKTLRLARAKVGELGFTEMPTTTELFARIRQVGSLCPAEVGPRLRYDYQDQPNSEILWVAMETIPDLYGDPYVFAVRRYVGGRRWLYAGFARPDGQWGLERGVVFVPRK</sequence>
<dbReference type="Proteomes" id="UP000179381">
    <property type="component" value="Unassembled WGS sequence"/>
</dbReference>
<evidence type="ECO:0000313" key="2">
    <source>
        <dbReference type="Proteomes" id="UP000179381"/>
    </source>
</evidence>
<dbReference type="EMBL" id="MFVH01000007">
    <property type="protein sequence ID" value="OGI92548.1"/>
    <property type="molecule type" value="Genomic_DNA"/>
</dbReference>
<evidence type="ECO:0000313" key="1">
    <source>
        <dbReference type="EMBL" id="OGI92548.1"/>
    </source>
</evidence>
<accession>A0A1F6XEX1</accession>
<protein>
    <submittedName>
        <fullName evidence="1">Uncharacterized protein</fullName>
    </submittedName>
</protein>
<proteinExistence type="predicted"/>
<comment type="caution">
    <text evidence="1">The sequence shown here is derived from an EMBL/GenBank/DDBJ whole genome shotgun (WGS) entry which is preliminary data.</text>
</comment>
<dbReference type="AlphaFoldDB" id="A0A1F6XEX1"/>
<gene>
    <name evidence="1" type="ORF">A2933_00955</name>
</gene>
<reference evidence="1 2" key="1">
    <citation type="journal article" date="2016" name="Nat. Commun.">
        <title>Thousands of microbial genomes shed light on interconnected biogeochemical processes in an aquifer system.</title>
        <authorList>
            <person name="Anantharaman K."/>
            <person name="Brown C.T."/>
            <person name="Hug L.A."/>
            <person name="Sharon I."/>
            <person name="Castelle C.J."/>
            <person name="Probst A.J."/>
            <person name="Thomas B.C."/>
            <person name="Singh A."/>
            <person name="Wilkins M.J."/>
            <person name="Karaoz U."/>
            <person name="Brodie E.L."/>
            <person name="Williams K.H."/>
            <person name="Hubbard S.S."/>
            <person name="Banfield J.F."/>
        </authorList>
    </citation>
    <scope>NUCLEOTIDE SEQUENCE [LARGE SCALE GENOMIC DNA]</scope>
</reference>
<name>A0A1F6XEX1_9BACT</name>
<organism evidence="1 2">
    <name type="scientific">Candidatus Nomurabacteria bacterium RIFCSPLOWO2_01_FULL_46_18</name>
    <dbReference type="NCBI Taxonomy" id="1801783"/>
    <lineage>
        <taxon>Bacteria</taxon>
        <taxon>Candidatus Nomuraibacteriota</taxon>
    </lineage>
</organism>